<gene>
    <name evidence="1" type="ORF">FB465_3918</name>
</gene>
<proteinExistence type="predicted"/>
<evidence type="ECO:0000313" key="1">
    <source>
        <dbReference type="EMBL" id="TWE18826.1"/>
    </source>
</evidence>
<evidence type="ECO:0000313" key="2">
    <source>
        <dbReference type="Proteomes" id="UP000318416"/>
    </source>
</evidence>
<accession>A0A561ET75</accession>
<keyword evidence="2" id="KW-1185">Reference proteome</keyword>
<reference evidence="1 2" key="1">
    <citation type="submission" date="2019-06" db="EMBL/GenBank/DDBJ databases">
        <title>Sequencing the genomes of 1000 actinobacteria strains.</title>
        <authorList>
            <person name="Klenk H.-P."/>
        </authorList>
    </citation>
    <scope>NUCLEOTIDE SEQUENCE [LARGE SCALE GENOMIC DNA]</scope>
    <source>
        <strain evidence="1 2">DSM 41649</strain>
    </source>
</reference>
<organism evidence="1 2">
    <name type="scientific">Kitasatospora atroaurantiaca</name>
    <dbReference type="NCBI Taxonomy" id="285545"/>
    <lineage>
        <taxon>Bacteria</taxon>
        <taxon>Bacillati</taxon>
        <taxon>Actinomycetota</taxon>
        <taxon>Actinomycetes</taxon>
        <taxon>Kitasatosporales</taxon>
        <taxon>Streptomycetaceae</taxon>
        <taxon>Kitasatospora</taxon>
    </lineage>
</organism>
<dbReference type="EMBL" id="VIVR01000001">
    <property type="protein sequence ID" value="TWE18826.1"/>
    <property type="molecule type" value="Genomic_DNA"/>
</dbReference>
<sequence>MRTRQIVLHARPQVELARTTVGRAGHSVAAAASIAFRMRFSETGVGVPSPWAKKLTRSSSIIQRI</sequence>
<comment type="caution">
    <text evidence="1">The sequence shown here is derived from an EMBL/GenBank/DDBJ whole genome shotgun (WGS) entry which is preliminary data.</text>
</comment>
<dbReference type="Proteomes" id="UP000318416">
    <property type="component" value="Unassembled WGS sequence"/>
</dbReference>
<dbReference type="AlphaFoldDB" id="A0A561ET75"/>
<name>A0A561ET75_9ACTN</name>
<protein>
    <submittedName>
        <fullName evidence="1">Uncharacterized protein</fullName>
    </submittedName>
</protein>